<evidence type="ECO:0000313" key="4">
    <source>
        <dbReference type="EMBL" id="MFC1430302.1"/>
    </source>
</evidence>
<protein>
    <submittedName>
        <fullName evidence="4">DUF4232 domain-containing protein</fullName>
    </submittedName>
</protein>
<comment type="caution">
    <text evidence="4">The sequence shown here is derived from an EMBL/GenBank/DDBJ whole genome shotgun (WGS) entry which is preliminary data.</text>
</comment>
<sequence>MMPTPARLVLTAAVLGLALTACSSNGGTSSAPTPGTAGTVATTSTPGPSGSAGTTGGSGSTGGTASGGTGTAAATGGADGSSVAPRVPAASACTGDHLAVSAGQSSGAAGHIGARVVFKNTSGAACTLYGFPGLAGLDAKDKQVVQAKRVTSGYLGTAKESMVTLAPGGTASALVGGVDVPSGNATSCPSYPALLVTPPGTRASTKVALQMPGCPTLVVYPVVAGVPAM</sequence>
<feature type="domain" description="DUF4232" evidence="3">
    <location>
        <begin position="93"/>
        <end position="212"/>
    </location>
</feature>
<dbReference type="Pfam" id="PF14016">
    <property type="entry name" value="DUF4232"/>
    <property type="match status" value="1"/>
</dbReference>
<dbReference type="InterPro" id="IPR025326">
    <property type="entry name" value="DUF4232"/>
</dbReference>
<dbReference type="PROSITE" id="PS51257">
    <property type="entry name" value="PROKAR_LIPOPROTEIN"/>
    <property type="match status" value="1"/>
</dbReference>
<dbReference type="EMBL" id="JBHEZY010000002">
    <property type="protein sequence ID" value="MFC1430302.1"/>
    <property type="molecule type" value="Genomic_DNA"/>
</dbReference>
<accession>A0ABV6WW96</accession>
<keyword evidence="2" id="KW-0732">Signal</keyword>
<dbReference type="RefSeq" id="WP_380549730.1">
    <property type="nucleotide sequence ID" value="NZ_JBHEZY010000002.1"/>
</dbReference>
<dbReference type="Proteomes" id="UP001592530">
    <property type="component" value="Unassembled WGS sequence"/>
</dbReference>
<feature type="chain" id="PRO_5045612579" evidence="2">
    <location>
        <begin position="24"/>
        <end position="229"/>
    </location>
</feature>
<gene>
    <name evidence="4" type="ORF">ACEZDB_06450</name>
</gene>
<feature type="compositionally biased region" description="Low complexity" evidence="1">
    <location>
        <begin position="30"/>
        <end position="52"/>
    </location>
</feature>
<evidence type="ECO:0000256" key="2">
    <source>
        <dbReference type="SAM" id="SignalP"/>
    </source>
</evidence>
<feature type="compositionally biased region" description="Gly residues" evidence="1">
    <location>
        <begin position="53"/>
        <end position="70"/>
    </location>
</feature>
<organism evidence="4 5">
    <name type="scientific">Streptacidiphilus alkalitolerans</name>
    <dbReference type="NCBI Taxonomy" id="3342712"/>
    <lineage>
        <taxon>Bacteria</taxon>
        <taxon>Bacillati</taxon>
        <taxon>Actinomycetota</taxon>
        <taxon>Actinomycetes</taxon>
        <taxon>Kitasatosporales</taxon>
        <taxon>Streptomycetaceae</taxon>
        <taxon>Streptacidiphilus</taxon>
    </lineage>
</organism>
<evidence type="ECO:0000259" key="3">
    <source>
        <dbReference type="Pfam" id="PF14016"/>
    </source>
</evidence>
<feature type="compositionally biased region" description="Low complexity" evidence="1">
    <location>
        <begin position="71"/>
        <end position="86"/>
    </location>
</feature>
<feature type="signal peptide" evidence="2">
    <location>
        <begin position="1"/>
        <end position="23"/>
    </location>
</feature>
<reference evidence="4 5" key="1">
    <citation type="submission" date="2024-09" db="EMBL/GenBank/DDBJ databases">
        <authorList>
            <person name="Lee S.D."/>
        </authorList>
    </citation>
    <scope>NUCLEOTIDE SEQUENCE [LARGE SCALE GENOMIC DNA]</scope>
    <source>
        <strain evidence="4 5">N1-3</strain>
    </source>
</reference>
<name>A0ABV6WW96_9ACTN</name>
<feature type="region of interest" description="Disordered" evidence="1">
    <location>
        <begin position="24"/>
        <end position="86"/>
    </location>
</feature>
<evidence type="ECO:0000256" key="1">
    <source>
        <dbReference type="SAM" id="MobiDB-lite"/>
    </source>
</evidence>
<evidence type="ECO:0000313" key="5">
    <source>
        <dbReference type="Proteomes" id="UP001592530"/>
    </source>
</evidence>
<proteinExistence type="predicted"/>